<dbReference type="InterPro" id="IPR027486">
    <property type="entry name" value="Ribosomal_uS10_dom"/>
</dbReference>
<keyword evidence="4" id="KW-0496">Mitochondrion</keyword>
<reference evidence="9" key="1">
    <citation type="submission" date="2020-11" db="EMBL/GenBank/DDBJ databases">
        <authorList>
            <person name="Tran Van P."/>
        </authorList>
    </citation>
    <scope>NUCLEOTIDE SEQUENCE</scope>
</reference>
<evidence type="ECO:0000259" key="8">
    <source>
        <dbReference type="SMART" id="SM01403"/>
    </source>
</evidence>
<sequence length="203" mass="23452">MDKEIRQFNLMEFYASYGFGVCRRGFSLQKTLQILVQSKLLAHTCVPLFPHSRFLANTSNAALFADDEPTKELDQLYKLVELEVKGHDTAVLKSYEWFAKTAARELGITVGNCWSLRKPNKNRFTLLKSVFIYKKHRVQYEIRTQFHFLQFHNLTGSTADTFLEYIQRNLPEGVAMKVTKVAVQALPKHLVPPEQVVNVEENK</sequence>
<evidence type="ECO:0000256" key="7">
    <source>
        <dbReference type="ARBA" id="ARBA00035544"/>
    </source>
</evidence>
<dbReference type="InterPro" id="IPR036838">
    <property type="entry name" value="Ribosomal_uS10_dom_sf"/>
</dbReference>
<evidence type="ECO:0000256" key="2">
    <source>
        <dbReference type="ARBA" id="ARBA00007102"/>
    </source>
</evidence>
<dbReference type="PANTHER" id="PTHR13334:SF4">
    <property type="entry name" value="SMALL RIBOSOMAL SUBUNIT PROTEIN US10M"/>
    <property type="match status" value="1"/>
</dbReference>
<dbReference type="InterPro" id="IPR040055">
    <property type="entry name" value="Ribosomal_uS10m"/>
</dbReference>
<dbReference type="SMART" id="SM01403">
    <property type="entry name" value="Ribosomal_S10"/>
    <property type="match status" value="1"/>
</dbReference>
<keyword evidence="5" id="KW-0687">Ribonucleoprotein</keyword>
<evidence type="ECO:0000313" key="9">
    <source>
        <dbReference type="EMBL" id="CAD7400016.1"/>
    </source>
</evidence>
<evidence type="ECO:0000256" key="3">
    <source>
        <dbReference type="ARBA" id="ARBA00022980"/>
    </source>
</evidence>
<organism evidence="9">
    <name type="scientific">Timema poppense</name>
    <name type="common">Walking stick</name>
    <dbReference type="NCBI Taxonomy" id="170557"/>
    <lineage>
        <taxon>Eukaryota</taxon>
        <taxon>Metazoa</taxon>
        <taxon>Ecdysozoa</taxon>
        <taxon>Arthropoda</taxon>
        <taxon>Hexapoda</taxon>
        <taxon>Insecta</taxon>
        <taxon>Pterygota</taxon>
        <taxon>Neoptera</taxon>
        <taxon>Polyneoptera</taxon>
        <taxon>Phasmatodea</taxon>
        <taxon>Timematodea</taxon>
        <taxon>Timematoidea</taxon>
        <taxon>Timematidae</taxon>
        <taxon>Timema</taxon>
    </lineage>
</organism>
<dbReference type="GO" id="GO:0005763">
    <property type="term" value="C:mitochondrial small ribosomal subunit"/>
    <property type="evidence" value="ECO:0007669"/>
    <property type="project" value="InterPro"/>
</dbReference>
<comment type="similarity">
    <text evidence="2">Belongs to the universal ribosomal protein uS10 family.</text>
</comment>
<gene>
    <name evidence="9" type="ORF">TPSB3V08_LOCUS2422</name>
</gene>
<dbReference type="PANTHER" id="PTHR13334">
    <property type="entry name" value="MITOCHONDRIAL 28S RIBOSOMAL PROTEIN S10"/>
    <property type="match status" value="1"/>
</dbReference>
<evidence type="ECO:0000256" key="1">
    <source>
        <dbReference type="ARBA" id="ARBA00004173"/>
    </source>
</evidence>
<evidence type="ECO:0000256" key="5">
    <source>
        <dbReference type="ARBA" id="ARBA00023274"/>
    </source>
</evidence>
<protein>
    <recommendedName>
        <fullName evidence="6">Small ribosomal subunit protein uS10m</fullName>
    </recommendedName>
    <alternativeName>
        <fullName evidence="7">28S ribosomal protein S10, mitochondrial</fullName>
    </alternativeName>
</protein>
<evidence type="ECO:0000256" key="4">
    <source>
        <dbReference type="ARBA" id="ARBA00023128"/>
    </source>
</evidence>
<dbReference type="SUPFAM" id="SSF54999">
    <property type="entry name" value="Ribosomal protein S10"/>
    <property type="match status" value="1"/>
</dbReference>
<evidence type="ECO:0000256" key="6">
    <source>
        <dbReference type="ARBA" id="ARBA00035261"/>
    </source>
</evidence>
<name>A0A7R9GX59_TIMPO</name>
<dbReference type="AlphaFoldDB" id="A0A7R9GX59"/>
<feature type="domain" description="Small ribosomal subunit protein uS10" evidence="8">
    <location>
        <begin position="81"/>
        <end position="179"/>
    </location>
</feature>
<comment type="subcellular location">
    <subcellularLocation>
        <location evidence="1">Mitochondrion</location>
    </subcellularLocation>
</comment>
<dbReference type="EMBL" id="OD000955">
    <property type="protein sequence ID" value="CAD7400016.1"/>
    <property type="molecule type" value="Genomic_DNA"/>
</dbReference>
<keyword evidence="3" id="KW-0689">Ribosomal protein</keyword>
<proteinExistence type="inferred from homology"/>
<accession>A0A7R9GX59</accession>
<dbReference type="Gene3D" id="3.30.70.600">
    <property type="entry name" value="Ribosomal protein S10 domain"/>
    <property type="match status" value="1"/>
</dbReference>
<dbReference type="Pfam" id="PF00338">
    <property type="entry name" value="Ribosomal_S10"/>
    <property type="match status" value="1"/>
</dbReference>